<dbReference type="AlphaFoldDB" id="A0A0K9NY35"/>
<evidence type="ECO:0000259" key="12">
    <source>
        <dbReference type="PROSITE" id="PS51844"/>
    </source>
</evidence>
<evidence type="ECO:0000313" key="13">
    <source>
        <dbReference type="EMBL" id="KMZ61644.1"/>
    </source>
</evidence>
<evidence type="ECO:0000256" key="9">
    <source>
        <dbReference type="SAM" id="Coils"/>
    </source>
</evidence>
<dbReference type="Pfam" id="PF25369">
    <property type="entry name" value="SH3_VIII-1_N"/>
    <property type="match status" value="1"/>
</dbReference>
<dbReference type="InterPro" id="IPR001609">
    <property type="entry name" value="Myosin_head_motor_dom-like"/>
</dbReference>
<sequence length="1274" mass="147064">MVPDKLPLIARSSLEEMLESIRRRDKHPKDAPPSLPSRPVSKGRLPSARKSLPLNFKVGNKLNTSEEQVCSVGSSTKEKVNKGKNLETKEATSRSGCFGKNRNKIDHPDESPYDMFPKLHSFKEISQEDDQGHDRELFRSSFSSPTGASTEFRWGDTAEYTLKNKLHVWCNLPNEKWELGKIESVSGEDAHVLFSDGKALNVSAKNILPANPDILDGVDDLTQLSYLNEPSILYNLQNRHSHNAIYTKAGPVLLAVNPFKNVPLYGHEVIHDHQHKLKNSPHVYAITDNAFRKMMRDEVNQSIIISGESGAGKTETAKYAMQYLDTFSRVNGVGFDILKINSILEAFGNAKTSRNNNSSRFGKLIEINFDKAGKTCGSNIETFFLEKSRVVQRRKGERSYHIFYQLCAGASPHLREYLNLKMARDYEYLIQSNCLMIDGVDDAHSFSMLMEALDNIQICKEDQKNVFSMIVAVLWLGNISFSSVNDENNVQVTVDEGVISAAKLLGCTVKELVSALSTRKTNTGEESTVQKLTLSQVIDTRDALAKFIYSSLFDWLVEQINMFLGVRNKYTWKSISILDIYGFESFHKNSFEQFCINYANERLHQHFIRHLFKLKQEEYAQDGVDWIKLEFVDNIECLNLFEKRPIGLLSLLNGESAFPEATDMSFFKIMKHHLNSHSCFKEYTDGDFGVLHCAGEVWYETIGFLEKNRDPPHCDFIQLLLSSSNEFPKVFAKNIDNKSEKYLNFMRPSSYVDFQKQSVITKFKDKLFNLMHKMDNTSPHFICCIKPNESQFAGVYENKFVLRQLRYYGFLEVIRSSRYGYPTQITHQYFSRRYSFLLSETITYQDPLSISVAILQQFNIPAGMYQVGYTKLFFREGQISVFEDARMQTLQGNVACFHQKKIEAIVLQSFVDGEMSTNEFELLSERYKAVVIIQKHIKRRISQTMLTVQRRASVCIQSVIRGWIARKRIFFKLRSKLKLLSMRYRAVITIQKYAKRQICQRFFNNQRIAVVCMQSVIRGCIARQQVRSIRNWETTKFKLVKHKLLKRKNILPSGLPESMDLVSNMENSQILPSVLEELQRRVVLAESALRKSEEEKSDMQQKIQIYETRWSEYETKMTSMEETWQKQMTALQISLASARKSLASDDCMIRKNEKYEFSTSNNNKKEAMSAEITNPADGIGMGRDSKVSNNAVNHVAREYEQRKRCFEDDIQCLIQYSYVNANPDEELQKLRNQFKLWKREYKVRLRETKSTIHKNAITEAEKSKKNWWGKKVTK</sequence>
<dbReference type="CDD" id="cd01383">
    <property type="entry name" value="MYSc_Myo8"/>
    <property type="match status" value="1"/>
</dbReference>
<feature type="region of interest" description="Disordered" evidence="10">
    <location>
        <begin position="20"/>
        <end position="52"/>
    </location>
</feature>
<dbReference type="GO" id="GO:0005516">
    <property type="term" value="F:calmodulin binding"/>
    <property type="evidence" value="ECO:0007669"/>
    <property type="project" value="UniProtKB-KW"/>
</dbReference>
<feature type="region of interest" description="Actin-binding" evidence="8">
    <location>
        <begin position="767"/>
        <end position="789"/>
    </location>
</feature>
<protein>
    <submittedName>
        <fullName evidence="13">Myosin 1</fullName>
    </submittedName>
</protein>
<evidence type="ECO:0000256" key="1">
    <source>
        <dbReference type="ARBA" id="ARBA00022741"/>
    </source>
</evidence>
<dbReference type="Gene3D" id="6.20.240.20">
    <property type="match status" value="1"/>
</dbReference>
<dbReference type="FunFam" id="1.10.10.820:FF:000001">
    <property type="entry name" value="Myosin heavy chain"/>
    <property type="match status" value="1"/>
</dbReference>
<accession>A0A0K9NY35</accession>
<dbReference type="Proteomes" id="UP000036987">
    <property type="component" value="Unassembled WGS sequence"/>
</dbReference>
<dbReference type="SMART" id="SM00015">
    <property type="entry name" value="IQ"/>
    <property type="match status" value="3"/>
</dbReference>
<dbReference type="GO" id="GO:0016020">
    <property type="term" value="C:membrane"/>
    <property type="evidence" value="ECO:0000318"/>
    <property type="project" value="GO_Central"/>
</dbReference>
<dbReference type="Gene3D" id="1.20.120.720">
    <property type="entry name" value="Myosin VI head, motor domain, U50 subdomain"/>
    <property type="match status" value="1"/>
</dbReference>
<dbReference type="EMBL" id="LFYR01001452">
    <property type="protein sequence ID" value="KMZ61644.1"/>
    <property type="molecule type" value="Genomic_DNA"/>
</dbReference>
<evidence type="ECO:0000256" key="10">
    <source>
        <dbReference type="SAM" id="MobiDB-lite"/>
    </source>
</evidence>
<comment type="caution">
    <text evidence="13">The sequence shown here is derived from an EMBL/GenBank/DDBJ whole genome shotgun (WGS) entry which is preliminary data.</text>
</comment>
<comment type="similarity">
    <text evidence="8">Belongs to the TRAFAC class myosin-kinesin ATPase superfamily. Myosin family.</text>
</comment>
<proteinExistence type="inferred from homology"/>
<dbReference type="PROSITE" id="PS51456">
    <property type="entry name" value="MYOSIN_MOTOR"/>
    <property type="match status" value="1"/>
</dbReference>
<dbReference type="Pfam" id="PF00063">
    <property type="entry name" value="Myosin_head"/>
    <property type="match status" value="1"/>
</dbReference>
<gene>
    <name evidence="13" type="ORF">ZOSMA_50G00640</name>
</gene>
<dbReference type="PANTHER" id="PTHR13140:SF706">
    <property type="entry name" value="DILUTE CLASS UNCONVENTIONAL MYOSIN, ISOFORM C"/>
    <property type="match status" value="1"/>
</dbReference>
<feature type="compositionally biased region" description="Basic and acidic residues" evidence="10">
    <location>
        <begin position="20"/>
        <end position="30"/>
    </location>
</feature>
<feature type="coiled-coil region" evidence="9">
    <location>
        <begin position="1075"/>
        <end position="1109"/>
    </location>
</feature>
<keyword evidence="6 8" id="KW-0505">Motor protein</keyword>
<feature type="domain" description="Myosin motor" evidence="11">
    <location>
        <begin position="216"/>
        <end position="887"/>
    </location>
</feature>
<dbReference type="InterPro" id="IPR036022">
    <property type="entry name" value="MYSc_Myo8"/>
</dbReference>
<evidence type="ECO:0000256" key="5">
    <source>
        <dbReference type="ARBA" id="ARBA00023123"/>
    </source>
</evidence>
<evidence type="ECO:0000256" key="6">
    <source>
        <dbReference type="ARBA" id="ARBA00023175"/>
    </source>
</evidence>
<dbReference type="PANTHER" id="PTHR13140">
    <property type="entry name" value="MYOSIN"/>
    <property type="match status" value="1"/>
</dbReference>
<feature type="binding site" evidence="8">
    <location>
        <begin position="307"/>
        <end position="314"/>
    </location>
    <ligand>
        <name>ATP</name>
        <dbReference type="ChEBI" id="CHEBI:30616"/>
    </ligand>
</feature>
<dbReference type="PRINTS" id="PR00193">
    <property type="entry name" value="MYOSINHEAVY"/>
</dbReference>
<keyword evidence="7 8" id="KW-0009">Actin-binding</keyword>
<feature type="region of interest" description="Disordered" evidence="10">
    <location>
        <begin position="127"/>
        <end position="148"/>
    </location>
</feature>
<dbReference type="GO" id="GO:0030048">
    <property type="term" value="P:actin filament-based movement"/>
    <property type="evidence" value="ECO:0007669"/>
    <property type="project" value="UniProtKB-ARBA"/>
</dbReference>
<dbReference type="Gene3D" id="3.40.850.10">
    <property type="entry name" value="Kinesin motor domain"/>
    <property type="match status" value="1"/>
</dbReference>
<dbReference type="GO" id="GO:0015629">
    <property type="term" value="C:actin cytoskeleton"/>
    <property type="evidence" value="ECO:0000318"/>
    <property type="project" value="GO_Central"/>
</dbReference>
<evidence type="ECO:0000313" key="14">
    <source>
        <dbReference type="Proteomes" id="UP000036987"/>
    </source>
</evidence>
<dbReference type="OrthoDB" id="6108017at2759"/>
<dbReference type="GO" id="GO:0005524">
    <property type="term" value="F:ATP binding"/>
    <property type="evidence" value="ECO:0007669"/>
    <property type="project" value="UniProtKB-UniRule"/>
</dbReference>
<dbReference type="GO" id="GO:0005737">
    <property type="term" value="C:cytoplasm"/>
    <property type="evidence" value="ECO:0000318"/>
    <property type="project" value="GO_Central"/>
</dbReference>
<keyword evidence="14" id="KW-1185">Reference proteome</keyword>
<reference evidence="14" key="1">
    <citation type="journal article" date="2016" name="Nature">
        <title>The genome of the seagrass Zostera marina reveals angiosperm adaptation to the sea.</title>
        <authorList>
            <person name="Olsen J.L."/>
            <person name="Rouze P."/>
            <person name="Verhelst B."/>
            <person name="Lin Y.-C."/>
            <person name="Bayer T."/>
            <person name="Collen J."/>
            <person name="Dattolo E."/>
            <person name="De Paoli E."/>
            <person name="Dittami S."/>
            <person name="Maumus F."/>
            <person name="Michel G."/>
            <person name="Kersting A."/>
            <person name="Lauritano C."/>
            <person name="Lohaus R."/>
            <person name="Toepel M."/>
            <person name="Tonon T."/>
            <person name="Vanneste K."/>
            <person name="Amirebrahimi M."/>
            <person name="Brakel J."/>
            <person name="Bostroem C."/>
            <person name="Chovatia M."/>
            <person name="Grimwood J."/>
            <person name="Jenkins J.W."/>
            <person name="Jueterbock A."/>
            <person name="Mraz A."/>
            <person name="Stam W.T."/>
            <person name="Tice H."/>
            <person name="Bornberg-Bauer E."/>
            <person name="Green P.J."/>
            <person name="Pearson G.A."/>
            <person name="Procaccini G."/>
            <person name="Duarte C.M."/>
            <person name="Schmutz J."/>
            <person name="Reusch T.B.H."/>
            <person name="Van de Peer Y."/>
        </authorList>
    </citation>
    <scope>NUCLEOTIDE SEQUENCE [LARGE SCALE GENOMIC DNA]</scope>
    <source>
        <strain evidence="14">cv. Finnish</strain>
    </source>
</reference>
<dbReference type="GO" id="GO:0000146">
    <property type="term" value="F:microfilament motor activity"/>
    <property type="evidence" value="ECO:0000318"/>
    <property type="project" value="GO_Central"/>
</dbReference>
<dbReference type="PROSITE" id="PS50096">
    <property type="entry name" value="IQ"/>
    <property type="match status" value="2"/>
</dbReference>
<dbReference type="GO" id="GO:0051015">
    <property type="term" value="F:actin filament binding"/>
    <property type="evidence" value="ECO:0000318"/>
    <property type="project" value="GO_Central"/>
</dbReference>
<keyword evidence="1 8" id="KW-0547">Nucleotide-binding</keyword>
<feature type="compositionally biased region" description="Basic and acidic residues" evidence="10">
    <location>
        <begin position="81"/>
        <end position="92"/>
    </location>
</feature>
<keyword evidence="2 8" id="KW-0067">ATP-binding</keyword>
<dbReference type="Gene3D" id="1.20.58.530">
    <property type="match status" value="1"/>
</dbReference>
<feature type="compositionally biased region" description="Basic and acidic residues" evidence="10">
    <location>
        <begin position="127"/>
        <end position="138"/>
    </location>
</feature>
<evidence type="ECO:0000256" key="7">
    <source>
        <dbReference type="ARBA" id="ARBA00023203"/>
    </source>
</evidence>
<dbReference type="PROSITE" id="PS51844">
    <property type="entry name" value="SH3_LIKE"/>
    <property type="match status" value="1"/>
</dbReference>
<dbReference type="InterPro" id="IPR004009">
    <property type="entry name" value="SH3_Myosin"/>
</dbReference>
<dbReference type="STRING" id="29655.A0A0K9NY35"/>
<evidence type="ECO:0000256" key="3">
    <source>
        <dbReference type="ARBA" id="ARBA00022860"/>
    </source>
</evidence>
<organism evidence="13 14">
    <name type="scientific">Zostera marina</name>
    <name type="common">Eelgrass</name>
    <dbReference type="NCBI Taxonomy" id="29655"/>
    <lineage>
        <taxon>Eukaryota</taxon>
        <taxon>Viridiplantae</taxon>
        <taxon>Streptophyta</taxon>
        <taxon>Embryophyta</taxon>
        <taxon>Tracheophyta</taxon>
        <taxon>Spermatophyta</taxon>
        <taxon>Magnoliopsida</taxon>
        <taxon>Liliopsida</taxon>
        <taxon>Zosteraceae</taxon>
        <taxon>Zostera</taxon>
    </lineage>
</organism>
<feature type="region of interest" description="Disordered" evidence="10">
    <location>
        <begin position="81"/>
        <end position="113"/>
    </location>
</feature>
<dbReference type="InterPro" id="IPR000048">
    <property type="entry name" value="IQ_motif_EF-hand-BS"/>
</dbReference>
<evidence type="ECO:0000256" key="2">
    <source>
        <dbReference type="ARBA" id="ARBA00022840"/>
    </source>
</evidence>
<dbReference type="SMART" id="SM00242">
    <property type="entry name" value="MYSc"/>
    <property type="match status" value="1"/>
</dbReference>
<dbReference type="GO" id="GO:0016459">
    <property type="term" value="C:myosin complex"/>
    <property type="evidence" value="ECO:0007669"/>
    <property type="project" value="UniProtKB-KW"/>
</dbReference>
<dbReference type="InterPro" id="IPR027417">
    <property type="entry name" value="P-loop_NTPase"/>
</dbReference>
<dbReference type="GO" id="GO:0007015">
    <property type="term" value="P:actin filament organization"/>
    <property type="evidence" value="ECO:0000318"/>
    <property type="project" value="GO_Central"/>
</dbReference>
<dbReference type="Gene3D" id="1.10.10.820">
    <property type="match status" value="1"/>
</dbReference>
<dbReference type="InterPro" id="IPR057535">
    <property type="entry name" value="MYO1-3_N_SH3"/>
</dbReference>
<keyword evidence="3" id="KW-0112">Calmodulin-binding</keyword>
<evidence type="ECO:0000256" key="8">
    <source>
        <dbReference type="PROSITE-ProRule" id="PRU00782"/>
    </source>
</evidence>
<name>A0A0K9NY35_ZOSMR</name>
<evidence type="ECO:0000259" key="11">
    <source>
        <dbReference type="PROSITE" id="PS51456"/>
    </source>
</evidence>
<evidence type="ECO:0000256" key="4">
    <source>
        <dbReference type="ARBA" id="ARBA00023054"/>
    </source>
</evidence>
<keyword evidence="5 8" id="KW-0518">Myosin</keyword>
<dbReference type="SUPFAM" id="SSF52540">
    <property type="entry name" value="P-loop containing nucleoside triphosphate hydrolases"/>
    <property type="match status" value="1"/>
</dbReference>
<keyword evidence="4 9" id="KW-0175">Coiled coil</keyword>
<dbReference type="InterPro" id="IPR036961">
    <property type="entry name" value="Kinesin_motor_dom_sf"/>
</dbReference>
<feature type="domain" description="Myosin N-terminal SH3-like" evidence="12">
    <location>
        <begin position="163"/>
        <end position="212"/>
    </location>
</feature>